<dbReference type="PROSITE" id="PS50110">
    <property type="entry name" value="RESPONSE_REGULATORY"/>
    <property type="match status" value="1"/>
</dbReference>
<dbReference type="PANTHER" id="PTHR43228:SF1">
    <property type="entry name" value="TWO-COMPONENT RESPONSE REGULATOR ARR22"/>
    <property type="match status" value="1"/>
</dbReference>
<dbReference type="EMBL" id="FNOB01000040">
    <property type="protein sequence ID" value="SDX90001.1"/>
    <property type="molecule type" value="Genomic_DNA"/>
</dbReference>
<proteinExistence type="predicted"/>
<evidence type="ECO:0000256" key="1">
    <source>
        <dbReference type="PROSITE-ProRule" id="PRU00169"/>
    </source>
</evidence>
<dbReference type="InterPro" id="IPR036890">
    <property type="entry name" value="HATPase_C_sf"/>
</dbReference>
<dbReference type="SMART" id="SM00448">
    <property type="entry name" value="REC"/>
    <property type="match status" value="1"/>
</dbReference>
<gene>
    <name evidence="3" type="ORF">SAMN05444006_1403</name>
</gene>
<dbReference type="PANTHER" id="PTHR43228">
    <property type="entry name" value="TWO-COMPONENT RESPONSE REGULATOR"/>
    <property type="match status" value="1"/>
</dbReference>
<sequence>MNAMTASMPETVGKRQRRVLLVDDDRSSLLVLSGMLESLGYAVETAENGAEAFTMMREDAQRADIVVTDFMMPVMDGVGLTRSLKRIDATRNIPVVMMTGANSDDDMTAGIAAGVFYYLTKPPAPGLVTSVMNSALQEVERNERVRHELGSHQSAFRNMEVARFRLRSPDEVDAVVSLMASLHHEPDAAIQGIYELVQNAVEHGVLRFGLKEKTRLLAEGGWEEALKARAHDPRYAKGIVEATAMRRKGGTLFVVKDNGPGFTWKPFLASDPARAAARCGRGIARAANYSFDRLVYNESGNQVAGYLAGEARVVW</sequence>
<dbReference type="InterPro" id="IPR052048">
    <property type="entry name" value="ST_Response_Regulator"/>
</dbReference>
<feature type="modified residue" description="4-aspartylphosphate" evidence="1">
    <location>
        <position position="69"/>
    </location>
</feature>
<evidence type="ECO:0000259" key="2">
    <source>
        <dbReference type="PROSITE" id="PS50110"/>
    </source>
</evidence>
<dbReference type="Proteomes" id="UP000199541">
    <property type="component" value="Unassembled WGS sequence"/>
</dbReference>
<dbReference type="SUPFAM" id="SSF52172">
    <property type="entry name" value="CheY-like"/>
    <property type="match status" value="1"/>
</dbReference>
<dbReference type="InterPro" id="IPR011006">
    <property type="entry name" value="CheY-like_superfamily"/>
</dbReference>
<comment type="caution">
    <text evidence="3">The sequence shown here is derived from an EMBL/GenBank/DDBJ whole genome shotgun (WGS) entry which is preliminary data.</text>
</comment>
<accession>A0A1H3FG80</accession>
<evidence type="ECO:0000313" key="4">
    <source>
        <dbReference type="Proteomes" id="UP000199541"/>
    </source>
</evidence>
<dbReference type="CDD" id="cd00156">
    <property type="entry name" value="REC"/>
    <property type="match status" value="1"/>
</dbReference>
<dbReference type="Gene3D" id="3.30.565.10">
    <property type="entry name" value="Histidine kinase-like ATPase, C-terminal domain"/>
    <property type="match status" value="1"/>
</dbReference>
<dbReference type="InterPro" id="IPR001789">
    <property type="entry name" value="Sig_transdc_resp-reg_receiver"/>
</dbReference>
<dbReference type="Pfam" id="PF00072">
    <property type="entry name" value="Response_reg"/>
    <property type="match status" value="1"/>
</dbReference>
<reference evidence="3 4" key="1">
    <citation type="submission" date="2016-10" db="EMBL/GenBank/DDBJ databases">
        <authorList>
            <person name="Varghese N."/>
            <person name="Submissions S."/>
        </authorList>
    </citation>
    <scope>NUCLEOTIDE SEQUENCE [LARGE SCALE GENOMIC DNA]</scope>
    <source>
        <strain evidence="3 4">DSM 24802</strain>
    </source>
</reference>
<name>A0A1H3FG80_9RHOB</name>
<keyword evidence="1" id="KW-0597">Phosphoprotein</keyword>
<keyword evidence="4" id="KW-1185">Reference proteome</keyword>
<dbReference type="Gene3D" id="3.40.50.2300">
    <property type="match status" value="1"/>
</dbReference>
<protein>
    <submittedName>
        <fullName evidence="3">Response regulator receiver domain-containing protein</fullName>
    </submittedName>
</protein>
<organism evidence="3 4">
    <name type="scientific">Allgaiera indica</name>
    <dbReference type="NCBI Taxonomy" id="765699"/>
    <lineage>
        <taxon>Bacteria</taxon>
        <taxon>Pseudomonadati</taxon>
        <taxon>Pseudomonadota</taxon>
        <taxon>Alphaproteobacteria</taxon>
        <taxon>Rhodobacterales</taxon>
        <taxon>Paracoccaceae</taxon>
        <taxon>Allgaiera</taxon>
    </lineage>
</organism>
<feature type="domain" description="Response regulatory" evidence="2">
    <location>
        <begin position="18"/>
        <end position="136"/>
    </location>
</feature>
<dbReference type="SUPFAM" id="SSF55874">
    <property type="entry name" value="ATPase domain of HSP90 chaperone/DNA topoisomerase II/histidine kinase"/>
    <property type="match status" value="1"/>
</dbReference>
<evidence type="ECO:0000313" key="3">
    <source>
        <dbReference type="EMBL" id="SDX90001.1"/>
    </source>
</evidence>